<sequence length="330" mass="36882">MPATPASAYWASEAYQSTARSLKFNANGKFKIVQFTDVHWVPGNDASEVAGERMREVLDAEKPDLVIFTGDVAFGKPARECFQKAFEPVISRGIPFSFTFGNHDDEQGMTRQEIYQFIKDMPGNLTGHVEGLSGVTNYILPIMSSDGSKEAFTLYHFDSHSYSPDKAVEGYDWIKADQVAWYRESSARIKAANGDKPLPAMAFFHIPLPEYNEAARDEGALLIGVRKETACAPKVNSGLFTAMLEAGDVMGVFVGHDHVNDYVTSWKGILLGYGRYTGGKTVYWDVPWGNGARVIELTEGERSFETWVRLRNNRVEARVQFPVDFSKEPY</sequence>
<dbReference type="PANTHER" id="PTHR32440:SF11">
    <property type="entry name" value="METALLOPHOSPHOESTERASE DOMAIN-CONTAINING PROTEIN"/>
    <property type="match status" value="1"/>
</dbReference>
<evidence type="ECO:0000313" key="3">
    <source>
        <dbReference type="Proteomes" id="UP000886740"/>
    </source>
</evidence>
<name>A0A9D1X906_9BACT</name>
<reference evidence="2" key="2">
    <citation type="submission" date="2021-04" db="EMBL/GenBank/DDBJ databases">
        <authorList>
            <person name="Gilroy R."/>
        </authorList>
    </citation>
    <scope>NUCLEOTIDE SEQUENCE</scope>
    <source>
        <strain evidence="2">ChiGjej6B6-14162</strain>
    </source>
</reference>
<proteinExistence type="predicted"/>
<dbReference type="InterPro" id="IPR011230">
    <property type="entry name" value="PAP14/16/28/29"/>
</dbReference>
<dbReference type="AlphaFoldDB" id="A0A9D1X906"/>
<feature type="domain" description="Calcineurin-like phosphoesterase" evidence="1">
    <location>
        <begin position="30"/>
        <end position="259"/>
    </location>
</feature>
<dbReference type="CDD" id="cd07383">
    <property type="entry name" value="MPP_Dcr2"/>
    <property type="match status" value="1"/>
</dbReference>
<dbReference type="PANTHER" id="PTHR32440">
    <property type="entry name" value="PHOSPHATASE DCR2-RELATED-RELATED"/>
    <property type="match status" value="1"/>
</dbReference>
<dbReference type="Pfam" id="PF00149">
    <property type="entry name" value="Metallophos"/>
    <property type="match status" value="1"/>
</dbReference>
<accession>A0A9D1X906</accession>
<dbReference type="SUPFAM" id="SSF56300">
    <property type="entry name" value="Metallo-dependent phosphatases"/>
    <property type="match status" value="1"/>
</dbReference>
<dbReference type="EMBL" id="DXEL01000048">
    <property type="protein sequence ID" value="HIX74766.1"/>
    <property type="molecule type" value="Genomic_DNA"/>
</dbReference>
<dbReference type="GO" id="GO:0005737">
    <property type="term" value="C:cytoplasm"/>
    <property type="evidence" value="ECO:0007669"/>
    <property type="project" value="TreeGrafter"/>
</dbReference>
<reference evidence="2" key="1">
    <citation type="journal article" date="2021" name="PeerJ">
        <title>Extensive microbial diversity within the chicken gut microbiome revealed by metagenomics and culture.</title>
        <authorList>
            <person name="Gilroy R."/>
            <person name="Ravi A."/>
            <person name="Getino M."/>
            <person name="Pursley I."/>
            <person name="Horton D.L."/>
            <person name="Alikhan N.F."/>
            <person name="Baker D."/>
            <person name="Gharbi K."/>
            <person name="Hall N."/>
            <person name="Watson M."/>
            <person name="Adriaenssens E.M."/>
            <person name="Foster-Nyarko E."/>
            <person name="Jarju S."/>
            <person name="Secka A."/>
            <person name="Antonio M."/>
            <person name="Oren A."/>
            <person name="Chaudhuri R.R."/>
            <person name="La Ragione R."/>
            <person name="Hildebrand F."/>
            <person name="Pallen M.J."/>
        </authorList>
    </citation>
    <scope>NUCLEOTIDE SEQUENCE</scope>
    <source>
        <strain evidence="2">ChiGjej6B6-14162</strain>
    </source>
</reference>
<organism evidence="2 3">
    <name type="scientific">Candidatus Parabacteroides intestinipullorum</name>
    <dbReference type="NCBI Taxonomy" id="2838723"/>
    <lineage>
        <taxon>Bacteria</taxon>
        <taxon>Pseudomonadati</taxon>
        <taxon>Bacteroidota</taxon>
        <taxon>Bacteroidia</taxon>
        <taxon>Bacteroidales</taxon>
        <taxon>Tannerellaceae</taxon>
        <taxon>Parabacteroides</taxon>
    </lineage>
</organism>
<comment type="caution">
    <text evidence="2">The sequence shown here is derived from an EMBL/GenBank/DDBJ whole genome shotgun (WGS) entry which is preliminary data.</text>
</comment>
<dbReference type="Gene3D" id="3.60.21.10">
    <property type="match status" value="1"/>
</dbReference>
<dbReference type="Proteomes" id="UP000886740">
    <property type="component" value="Unassembled WGS sequence"/>
</dbReference>
<dbReference type="PIRSF" id="PIRSF030250">
    <property type="entry name" value="Ptase_At2g46880"/>
    <property type="match status" value="1"/>
</dbReference>
<dbReference type="GO" id="GO:0016788">
    <property type="term" value="F:hydrolase activity, acting on ester bonds"/>
    <property type="evidence" value="ECO:0007669"/>
    <property type="project" value="TreeGrafter"/>
</dbReference>
<dbReference type="InterPro" id="IPR029052">
    <property type="entry name" value="Metallo-depent_PP-like"/>
</dbReference>
<dbReference type="InterPro" id="IPR004843">
    <property type="entry name" value="Calcineurin-like_PHP"/>
</dbReference>
<evidence type="ECO:0000259" key="1">
    <source>
        <dbReference type="Pfam" id="PF00149"/>
    </source>
</evidence>
<protein>
    <submittedName>
        <fullName evidence="2">Metallophosphoesterase</fullName>
    </submittedName>
</protein>
<gene>
    <name evidence="2" type="ORF">H9977_07020</name>
</gene>
<evidence type="ECO:0000313" key="2">
    <source>
        <dbReference type="EMBL" id="HIX74766.1"/>
    </source>
</evidence>